<proteinExistence type="predicted"/>
<reference evidence="5 6" key="1">
    <citation type="submission" date="2019-07" db="EMBL/GenBank/DDBJ databases">
        <title>Genome sequencing for Ferrovibrio sp. K5.</title>
        <authorList>
            <person name="Park S.-J."/>
        </authorList>
    </citation>
    <scope>NUCLEOTIDE SEQUENCE [LARGE SCALE GENOMIC DNA]</scope>
    <source>
        <strain evidence="5 6">K5</strain>
    </source>
</reference>
<accession>A0A516H0X8</accession>
<dbReference type="Gene3D" id="1.10.10.10">
    <property type="entry name" value="Winged helix-like DNA-binding domain superfamily/Winged helix DNA-binding domain"/>
    <property type="match status" value="1"/>
</dbReference>
<dbReference type="EMBL" id="CP041636">
    <property type="protein sequence ID" value="QDO97406.1"/>
    <property type="molecule type" value="Genomic_DNA"/>
</dbReference>
<dbReference type="OrthoDB" id="7260290at2"/>
<dbReference type="Gene3D" id="1.20.120.530">
    <property type="entry name" value="GntR ligand-binding domain-like"/>
    <property type="match status" value="1"/>
</dbReference>
<dbReference type="GO" id="GO:0003677">
    <property type="term" value="F:DNA binding"/>
    <property type="evidence" value="ECO:0007669"/>
    <property type="project" value="UniProtKB-KW"/>
</dbReference>
<dbReference type="InterPro" id="IPR036390">
    <property type="entry name" value="WH_DNA-bd_sf"/>
</dbReference>
<dbReference type="Proteomes" id="UP000317496">
    <property type="component" value="Chromosome"/>
</dbReference>
<evidence type="ECO:0000256" key="3">
    <source>
        <dbReference type="ARBA" id="ARBA00023163"/>
    </source>
</evidence>
<dbReference type="InterPro" id="IPR000524">
    <property type="entry name" value="Tscrpt_reg_HTH_GntR"/>
</dbReference>
<sequence length="228" mass="25883">MNTAVMDGGVRRSQTRRAYDELKRRILDNELPPGTQALEQQAAEWLGMSRTPVREALIRLAQEGMVEVRPRHGMRVLPIAIADLRDIYDLLAGLEATAVDIIARRGLQPQENAELDRLLADMTEALALDDRTVWAEGDARFHRRLVEMSGNQRLIVMVETIREQSHRARMATLQLRPKPTTSNDDHAAVVAALRRRDAEAATRLIRTHRLRAARLLIDLLEHHGLNHL</sequence>
<dbReference type="SMART" id="SM00345">
    <property type="entry name" value="HTH_GNTR"/>
    <property type="match status" value="1"/>
</dbReference>
<dbReference type="InterPro" id="IPR011711">
    <property type="entry name" value="GntR_C"/>
</dbReference>
<dbReference type="SUPFAM" id="SSF46785">
    <property type="entry name" value="Winged helix' DNA-binding domain"/>
    <property type="match status" value="1"/>
</dbReference>
<dbReference type="InterPro" id="IPR036388">
    <property type="entry name" value="WH-like_DNA-bd_sf"/>
</dbReference>
<dbReference type="SMART" id="SM00895">
    <property type="entry name" value="FCD"/>
    <property type="match status" value="1"/>
</dbReference>
<keyword evidence="3" id="KW-0804">Transcription</keyword>
<evidence type="ECO:0000256" key="2">
    <source>
        <dbReference type="ARBA" id="ARBA00023125"/>
    </source>
</evidence>
<gene>
    <name evidence="5" type="ORF">FNB15_09080</name>
</gene>
<dbReference type="AlphaFoldDB" id="A0A516H0X8"/>
<keyword evidence="2" id="KW-0238">DNA-binding</keyword>
<dbReference type="Pfam" id="PF00392">
    <property type="entry name" value="GntR"/>
    <property type="match status" value="1"/>
</dbReference>
<dbReference type="Pfam" id="PF07729">
    <property type="entry name" value="FCD"/>
    <property type="match status" value="1"/>
</dbReference>
<dbReference type="PANTHER" id="PTHR43537">
    <property type="entry name" value="TRANSCRIPTIONAL REGULATOR, GNTR FAMILY"/>
    <property type="match status" value="1"/>
</dbReference>
<evidence type="ECO:0000256" key="1">
    <source>
        <dbReference type="ARBA" id="ARBA00023015"/>
    </source>
</evidence>
<dbReference type="RefSeq" id="WP_144068387.1">
    <property type="nucleotide sequence ID" value="NZ_CP041636.1"/>
</dbReference>
<dbReference type="KEGG" id="fer:FNB15_09080"/>
<protein>
    <submittedName>
        <fullName evidence="5">GntR family transcriptional regulator</fullName>
    </submittedName>
</protein>
<organism evidence="5 6">
    <name type="scientific">Ferrovibrio terrae</name>
    <dbReference type="NCBI Taxonomy" id="2594003"/>
    <lineage>
        <taxon>Bacteria</taxon>
        <taxon>Pseudomonadati</taxon>
        <taxon>Pseudomonadota</taxon>
        <taxon>Alphaproteobacteria</taxon>
        <taxon>Rhodospirillales</taxon>
        <taxon>Rhodospirillaceae</taxon>
        <taxon>Ferrovibrio</taxon>
    </lineage>
</organism>
<dbReference type="PANTHER" id="PTHR43537:SF5">
    <property type="entry name" value="UXU OPERON TRANSCRIPTIONAL REGULATOR"/>
    <property type="match status" value="1"/>
</dbReference>
<feature type="domain" description="HTH gntR-type" evidence="4">
    <location>
        <begin position="12"/>
        <end position="79"/>
    </location>
</feature>
<name>A0A516H0X8_9PROT</name>
<dbReference type="InterPro" id="IPR008920">
    <property type="entry name" value="TF_FadR/GntR_C"/>
</dbReference>
<dbReference type="CDD" id="cd07377">
    <property type="entry name" value="WHTH_GntR"/>
    <property type="match status" value="1"/>
</dbReference>
<dbReference type="PROSITE" id="PS50949">
    <property type="entry name" value="HTH_GNTR"/>
    <property type="match status" value="1"/>
</dbReference>
<evidence type="ECO:0000259" key="4">
    <source>
        <dbReference type="PROSITE" id="PS50949"/>
    </source>
</evidence>
<evidence type="ECO:0000313" key="6">
    <source>
        <dbReference type="Proteomes" id="UP000317496"/>
    </source>
</evidence>
<dbReference type="SUPFAM" id="SSF48008">
    <property type="entry name" value="GntR ligand-binding domain-like"/>
    <property type="match status" value="1"/>
</dbReference>
<dbReference type="GO" id="GO:0003700">
    <property type="term" value="F:DNA-binding transcription factor activity"/>
    <property type="evidence" value="ECO:0007669"/>
    <property type="project" value="InterPro"/>
</dbReference>
<keyword evidence="6" id="KW-1185">Reference proteome</keyword>
<keyword evidence="1" id="KW-0805">Transcription regulation</keyword>
<evidence type="ECO:0000313" key="5">
    <source>
        <dbReference type="EMBL" id="QDO97406.1"/>
    </source>
</evidence>